<accession>A0A0D8HI22</accession>
<gene>
    <name evidence="3" type="ORF">AXFE_17290</name>
</gene>
<proteinExistence type="predicted"/>
<dbReference type="EC" id="3.3.2.10" evidence="3"/>
<dbReference type="AlphaFoldDB" id="A0A0D8HI22"/>
<dbReference type="OrthoDB" id="2987348at2"/>
<dbReference type="EMBL" id="JXYS01000043">
    <property type="protein sequence ID" value="KJF17407.1"/>
    <property type="molecule type" value="Genomic_DNA"/>
</dbReference>
<dbReference type="STRING" id="1280514.AXFE_17290"/>
<keyword evidence="1 3" id="KW-0378">Hydrolase</keyword>
<dbReference type="InterPro" id="IPR000639">
    <property type="entry name" value="Epox_hydrolase-like"/>
</dbReference>
<name>A0A0D8HI22_9ACTN</name>
<dbReference type="Gene3D" id="3.40.50.1820">
    <property type="entry name" value="alpha/beta hydrolase"/>
    <property type="match status" value="1"/>
</dbReference>
<dbReference type="PATRIC" id="fig|1280514.3.peg.2271"/>
<reference evidence="3 4" key="1">
    <citation type="submission" date="2015-01" db="EMBL/GenBank/DDBJ databases">
        <title>Draft genome of the acidophilic iron oxidizer Acidithrix ferrooxidans strain Py-F3.</title>
        <authorList>
            <person name="Poehlein A."/>
            <person name="Eisen S."/>
            <person name="Schloemann M."/>
            <person name="Johnson B.D."/>
            <person name="Daniel R."/>
            <person name="Muehling M."/>
        </authorList>
    </citation>
    <scope>NUCLEOTIDE SEQUENCE [LARGE SCALE GENOMIC DNA]</scope>
    <source>
        <strain evidence="3 4">Py-F3</strain>
    </source>
</reference>
<dbReference type="RefSeq" id="WP_052605422.1">
    <property type="nucleotide sequence ID" value="NZ_JXYS01000043.1"/>
</dbReference>
<comment type="caution">
    <text evidence="3">The sequence shown here is derived from an EMBL/GenBank/DDBJ whole genome shotgun (WGS) entry which is preliminary data.</text>
</comment>
<keyword evidence="4" id="KW-1185">Reference proteome</keyword>
<dbReference type="PRINTS" id="PR00412">
    <property type="entry name" value="EPOXHYDRLASE"/>
</dbReference>
<dbReference type="PRINTS" id="PR00111">
    <property type="entry name" value="ABHYDROLASE"/>
</dbReference>
<protein>
    <submittedName>
        <fullName evidence="3">Soluble epoxide hydrolase</fullName>
        <ecNumber evidence="3">3.3.2.10</ecNumber>
    </submittedName>
</protein>
<feature type="domain" description="AB hydrolase-1" evidence="2">
    <location>
        <begin position="26"/>
        <end position="308"/>
    </location>
</feature>
<evidence type="ECO:0000313" key="3">
    <source>
        <dbReference type="EMBL" id="KJF17407.1"/>
    </source>
</evidence>
<dbReference type="InterPro" id="IPR029058">
    <property type="entry name" value="AB_hydrolase_fold"/>
</dbReference>
<dbReference type="GO" id="GO:0004301">
    <property type="term" value="F:epoxide hydrolase activity"/>
    <property type="evidence" value="ECO:0007669"/>
    <property type="project" value="UniProtKB-EC"/>
</dbReference>
<dbReference type="Pfam" id="PF00561">
    <property type="entry name" value="Abhydrolase_1"/>
    <property type="match status" value="1"/>
</dbReference>
<evidence type="ECO:0000313" key="4">
    <source>
        <dbReference type="Proteomes" id="UP000032360"/>
    </source>
</evidence>
<dbReference type="SUPFAM" id="SSF53474">
    <property type="entry name" value="alpha/beta-Hydrolases"/>
    <property type="match status" value="1"/>
</dbReference>
<evidence type="ECO:0000256" key="1">
    <source>
        <dbReference type="ARBA" id="ARBA00022801"/>
    </source>
</evidence>
<dbReference type="InterPro" id="IPR000073">
    <property type="entry name" value="AB_hydrolase_1"/>
</dbReference>
<sequence>MNFNISHNRATINGQSIHYVEAGEGYPIIFLHGFPESWYSWRYQLEFLSERGFRVIALDQRGYGGSSAPKDIDAYNILHLVGDVIALMDLRSLEKAVVVGHDWGAPVAWSTALFRPDRIAGVVGLSVPYRPRGSFQPTVRMRELSGEDFYQLYFQLEGRAEADFEGDLSTSIFSMFYGNSADSFAVNGPWKMHSPADRGFFAEAPPLPKEPPKWLSEKDLAIYVEAFRGNGFRGPLNWYRNLDRNWELTEPWSRARITLPSMYLAGKVDPVVHFPGADAMIAKMDGVLPGLFRAKLIDDCGHWTQQEAPEIVNQSLLDFMNHIMAL</sequence>
<dbReference type="PANTHER" id="PTHR43329">
    <property type="entry name" value="EPOXIDE HYDROLASE"/>
    <property type="match status" value="1"/>
</dbReference>
<organism evidence="3 4">
    <name type="scientific">Acidithrix ferrooxidans</name>
    <dbReference type="NCBI Taxonomy" id="1280514"/>
    <lineage>
        <taxon>Bacteria</taxon>
        <taxon>Bacillati</taxon>
        <taxon>Actinomycetota</taxon>
        <taxon>Acidimicrobiia</taxon>
        <taxon>Acidimicrobiales</taxon>
        <taxon>Acidimicrobiaceae</taxon>
        <taxon>Acidithrix</taxon>
    </lineage>
</organism>
<dbReference type="Proteomes" id="UP000032360">
    <property type="component" value="Unassembled WGS sequence"/>
</dbReference>
<evidence type="ECO:0000259" key="2">
    <source>
        <dbReference type="Pfam" id="PF00561"/>
    </source>
</evidence>